<reference evidence="2" key="1">
    <citation type="submission" date="2022-11" db="EMBL/GenBank/DDBJ databases">
        <title>Methylomonas rapida sp. nov., Carotenoid-Producing Obligate Methanotrophs with High Growth Characteristics and Biotechnological Potential.</title>
        <authorList>
            <person name="Tikhonova E.N."/>
            <person name="Suleimanov R.Z."/>
            <person name="Miroshnikov K."/>
            <person name="Oshkin I.Y."/>
            <person name="Belova S.E."/>
            <person name="Danilova O.V."/>
            <person name="Ashikhmin A."/>
            <person name="Konopkin A."/>
            <person name="But S.Y."/>
            <person name="Khmelenina V.N."/>
            <person name="Kuznetsov N."/>
            <person name="Pimenov N.V."/>
            <person name="Dedysh S.N."/>
        </authorList>
    </citation>
    <scope>NUCLEOTIDE SEQUENCE</scope>
    <source>
        <strain evidence="2">MP1</strain>
    </source>
</reference>
<dbReference type="PANTHER" id="PTHR43861:SF1">
    <property type="entry name" value="TRANS-ACONITATE 2-METHYLTRANSFERASE"/>
    <property type="match status" value="1"/>
</dbReference>
<accession>A0ABY7GIH5</accession>
<evidence type="ECO:0000313" key="2">
    <source>
        <dbReference type="EMBL" id="WAR44081.1"/>
    </source>
</evidence>
<keyword evidence="3" id="KW-1185">Reference proteome</keyword>
<dbReference type="SUPFAM" id="SSF53335">
    <property type="entry name" value="S-adenosyl-L-methionine-dependent methyltransferases"/>
    <property type="match status" value="1"/>
</dbReference>
<gene>
    <name evidence="2" type="ORF">NM686_017145</name>
</gene>
<keyword evidence="2" id="KW-0808">Transferase</keyword>
<evidence type="ECO:0000313" key="3">
    <source>
        <dbReference type="Proteomes" id="UP001162780"/>
    </source>
</evidence>
<evidence type="ECO:0000259" key="1">
    <source>
        <dbReference type="Pfam" id="PF08241"/>
    </source>
</evidence>
<dbReference type="CDD" id="cd02440">
    <property type="entry name" value="AdoMet_MTases"/>
    <property type="match status" value="1"/>
</dbReference>
<dbReference type="GO" id="GO:0008168">
    <property type="term" value="F:methyltransferase activity"/>
    <property type="evidence" value="ECO:0007669"/>
    <property type="project" value="UniProtKB-KW"/>
</dbReference>
<proteinExistence type="predicted"/>
<dbReference type="Gene3D" id="3.40.50.150">
    <property type="entry name" value="Vaccinia Virus protein VP39"/>
    <property type="match status" value="1"/>
</dbReference>
<dbReference type="PANTHER" id="PTHR43861">
    <property type="entry name" value="TRANS-ACONITATE 2-METHYLTRANSFERASE-RELATED"/>
    <property type="match status" value="1"/>
</dbReference>
<keyword evidence="2" id="KW-0489">Methyltransferase</keyword>
<protein>
    <submittedName>
        <fullName evidence="2">Methyltransferase domain-containing protein</fullName>
    </submittedName>
</protein>
<dbReference type="InterPro" id="IPR029063">
    <property type="entry name" value="SAM-dependent_MTases_sf"/>
</dbReference>
<dbReference type="InterPro" id="IPR013216">
    <property type="entry name" value="Methyltransf_11"/>
</dbReference>
<feature type="domain" description="Methyltransferase type 11" evidence="1">
    <location>
        <begin position="38"/>
        <end position="121"/>
    </location>
</feature>
<dbReference type="EMBL" id="CP113517">
    <property type="protein sequence ID" value="WAR44081.1"/>
    <property type="molecule type" value="Genomic_DNA"/>
</dbReference>
<dbReference type="Pfam" id="PF08241">
    <property type="entry name" value="Methyltransf_11"/>
    <property type="match status" value="1"/>
</dbReference>
<name>A0ABY7GIH5_9GAMM</name>
<dbReference type="GO" id="GO:0032259">
    <property type="term" value="P:methylation"/>
    <property type="evidence" value="ECO:0007669"/>
    <property type="project" value="UniProtKB-KW"/>
</dbReference>
<organism evidence="2 3">
    <name type="scientific">Methylomonas rapida</name>
    <dbReference type="NCBI Taxonomy" id="2963939"/>
    <lineage>
        <taxon>Bacteria</taxon>
        <taxon>Pseudomonadati</taxon>
        <taxon>Pseudomonadota</taxon>
        <taxon>Gammaproteobacteria</taxon>
        <taxon>Methylococcales</taxon>
        <taxon>Methylococcaceae</taxon>
        <taxon>Methylomonas</taxon>
    </lineage>
</organism>
<dbReference type="Proteomes" id="UP001162780">
    <property type="component" value="Chromosome"/>
</dbReference>
<dbReference type="RefSeq" id="WP_255189069.1">
    <property type="nucleotide sequence ID" value="NZ_CP113517.1"/>
</dbReference>
<sequence length="229" mass="27028">MNISCNHPNRQAFNWLIYDIGDQWLLKHASLYKGVLYDLGCGEMPYRDWLLQYADTYTGVDWSDTLHKLNADILADLNLPLPIENEIADTVVSFSVMEHLAEPQNMLNEAYRIIKPGGAMILQVPFMWWVHEAPFDYYRYTRHGLKYMFEKAGFTDVSVYPQTGFWVMWTLKFNYQTTRLIRGPWLGRNVMRLLLRAVWAIDQRVAPWLDQHWRCEEETAGYFVVAHKP</sequence>